<keyword evidence="2" id="KW-0812">Transmembrane</keyword>
<organism evidence="3 4">
    <name type="scientific">Azoarcus indigens</name>
    <dbReference type="NCBI Taxonomy" id="29545"/>
    <lineage>
        <taxon>Bacteria</taxon>
        <taxon>Pseudomonadati</taxon>
        <taxon>Pseudomonadota</taxon>
        <taxon>Betaproteobacteria</taxon>
        <taxon>Rhodocyclales</taxon>
        <taxon>Zoogloeaceae</taxon>
        <taxon>Azoarcus</taxon>
    </lineage>
</organism>
<evidence type="ECO:0000256" key="1">
    <source>
        <dbReference type="SAM" id="MobiDB-lite"/>
    </source>
</evidence>
<keyword evidence="2" id="KW-1133">Transmembrane helix</keyword>
<comment type="caution">
    <text evidence="3">The sequence shown here is derived from an EMBL/GenBank/DDBJ whole genome shotgun (WGS) entry which is preliminary data.</text>
</comment>
<dbReference type="Proteomes" id="UP000295129">
    <property type="component" value="Unassembled WGS sequence"/>
</dbReference>
<protein>
    <submittedName>
        <fullName evidence="3">Uncharacterized protein DUF2628</fullName>
    </submittedName>
</protein>
<dbReference type="Pfam" id="PF10947">
    <property type="entry name" value="DUF2628"/>
    <property type="match status" value="1"/>
</dbReference>
<keyword evidence="2" id="KW-0472">Membrane</keyword>
<gene>
    <name evidence="3" type="ORF">C7389_101174</name>
</gene>
<feature type="compositionally biased region" description="Basic and acidic residues" evidence="1">
    <location>
        <begin position="18"/>
        <end position="27"/>
    </location>
</feature>
<feature type="region of interest" description="Disordered" evidence="1">
    <location>
        <begin position="1"/>
        <end position="27"/>
    </location>
</feature>
<evidence type="ECO:0000313" key="4">
    <source>
        <dbReference type="Proteomes" id="UP000295129"/>
    </source>
</evidence>
<evidence type="ECO:0000313" key="3">
    <source>
        <dbReference type="EMBL" id="TDN56795.1"/>
    </source>
</evidence>
<keyword evidence="4" id="KW-1185">Reference proteome</keyword>
<proteinExistence type="predicted"/>
<name>A0A4R6EEU7_9RHOO</name>
<dbReference type="InterPro" id="IPR024399">
    <property type="entry name" value="DUF2628"/>
</dbReference>
<feature type="transmembrane region" description="Helical" evidence="2">
    <location>
        <begin position="155"/>
        <end position="175"/>
    </location>
</feature>
<evidence type="ECO:0000256" key="2">
    <source>
        <dbReference type="SAM" id="Phobius"/>
    </source>
</evidence>
<sequence length="184" mass="20719">MNSSDYAASTLLSPQSTKPDESGKDEPDQVSFIELARFAGDDKYPERWRRLHEGTSAYAGFNPWACIYGIQWFFFRKLYGAGVFSFVVEIFAPVSFYFLVSPLLPSASISWGVIIVYAIITRILIGLWANVALYKRALRVIREVDEMNLDNDLHLRLIAARGGVSFGGLFLAYLLPVSLKLLRP</sequence>
<reference evidence="3 4" key="1">
    <citation type="submission" date="2019-03" db="EMBL/GenBank/DDBJ databases">
        <title>Genomic Encyclopedia of Type Strains, Phase IV (KMG-IV): sequencing the most valuable type-strain genomes for metagenomic binning, comparative biology and taxonomic classification.</title>
        <authorList>
            <person name="Goeker M."/>
        </authorList>
    </citation>
    <scope>NUCLEOTIDE SEQUENCE [LARGE SCALE GENOMIC DNA]</scope>
    <source>
        <strain evidence="3 4">DSM 12121</strain>
    </source>
</reference>
<accession>A0A4R6EEU7</accession>
<feature type="compositionally biased region" description="Polar residues" evidence="1">
    <location>
        <begin position="1"/>
        <end position="17"/>
    </location>
</feature>
<feature type="transmembrane region" description="Helical" evidence="2">
    <location>
        <begin position="78"/>
        <end position="99"/>
    </location>
</feature>
<feature type="transmembrane region" description="Helical" evidence="2">
    <location>
        <begin position="111"/>
        <end position="134"/>
    </location>
</feature>
<dbReference type="AlphaFoldDB" id="A0A4R6EEU7"/>
<dbReference type="EMBL" id="SNVV01000001">
    <property type="protein sequence ID" value="TDN56795.1"/>
    <property type="molecule type" value="Genomic_DNA"/>
</dbReference>
<dbReference type="RefSeq" id="WP_162851619.1">
    <property type="nucleotide sequence ID" value="NZ_SNVV01000001.1"/>
</dbReference>